<evidence type="ECO:0000256" key="6">
    <source>
        <dbReference type="ARBA" id="ARBA00023136"/>
    </source>
</evidence>
<feature type="transmembrane region" description="Helical" evidence="7">
    <location>
        <begin position="111"/>
        <end position="140"/>
    </location>
</feature>
<feature type="transmembrane region" description="Helical" evidence="7">
    <location>
        <begin position="36"/>
        <end position="60"/>
    </location>
</feature>
<dbReference type="PIRSF" id="PIRSF006603">
    <property type="entry name" value="DinF"/>
    <property type="match status" value="1"/>
</dbReference>
<keyword evidence="6 7" id="KW-0472">Membrane</keyword>
<proteinExistence type="predicted"/>
<dbReference type="Pfam" id="PF01554">
    <property type="entry name" value="MatE"/>
    <property type="match status" value="2"/>
</dbReference>
<evidence type="ECO:0000313" key="8">
    <source>
        <dbReference type="EMBL" id="TCL60423.1"/>
    </source>
</evidence>
<dbReference type="InterPro" id="IPR002528">
    <property type="entry name" value="MATE_fam"/>
</dbReference>
<comment type="caution">
    <text evidence="8">The sequence shown here is derived from an EMBL/GenBank/DDBJ whole genome shotgun (WGS) entry which is preliminary data.</text>
</comment>
<dbReference type="AlphaFoldDB" id="A0A4R1R4L3"/>
<keyword evidence="5 7" id="KW-1133">Transmembrane helix</keyword>
<feature type="transmembrane region" description="Helical" evidence="7">
    <location>
        <begin position="304"/>
        <end position="326"/>
    </location>
</feature>
<dbReference type="CDD" id="cd13138">
    <property type="entry name" value="MATE_yoeA_like"/>
    <property type="match status" value="1"/>
</dbReference>
<dbReference type="InterPro" id="IPR048279">
    <property type="entry name" value="MdtK-like"/>
</dbReference>
<dbReference type="InterPro" id="IPR052031">
    <property type="entry name" value="Membrane_Transporter-Flippase"/>
</dbReference>
<accession>A0A4R1R4L3</accession>
<keyword evidence="4 7" id="KW-0812">Transmembrane</keyword>
<evidence type="ECO:0000256" key="4">
    <source>
        <dbReference type="ARBA" id="ARBA00022692"/>
    </source>
</evidence>
<dbReference type="GO" id="GO:0015297">
    <property type="term" value="F:antiporter activity"/>
    <property type="evidence" value="ECO:0007669"/>
    <property type="project" value="InterPro"/>
</dbReference>
<feature type="transmembrane region" description="Helical" evidence="7">
    <location>
        <begin position="378"/>
        <end position="399"/>
    </location>
</feature>
<evidence type="ECO:0000256" key="7">
    <source>
        <dbReference type="SAM" id="Phobius"/>
    </source>
</evidence>
<reference evidence="8 9" key="1">
    <citation type="submission" date="2019-03" db="EMBL/GenBank/DDBJ databases">
        <title>Genomic Encyclopedia of Type Strains, Phase IV (KMG-IV): sequencing the most valuable type-strain genomes for metagenomic binning, comparative biology and taxonomic classification.</title>
        <authorList>
            <person name="Goeker M."/>
        </authorList>
    </citation>
    <scope>NUCLEOTIDE SEQUENCE [LARGE SCALE GENOMIC DNA]</scope>
    <source>
        <strain evidence="8 9">DSM 100556</strain>
    </source>
</reference>
<comment type="subcellular location">
    <subcellularLocation>
        <location evidence="1">Cell membrane</location>
        <topology evidence="1">Multi-pass membrane protein</topology>
    </subcellularLocation>
</comment>
<evidence type="ECO:0000256" key="1">
    <source>
        <dbReference type="ARBA" id="ARBA00004651"/>
    </source>
</evidence>
<evidence type="ECO:0000256" key="3">
    <source>
        <dbReference type="ARBA" id="ARBA00022475"/>
    </source>
</evidence>
<feature type="transmembrane region" description="Helical" evidence="7">
    <location>
        <begin position="256"/>
        <end position="284"/>
    </location>
</feature>
<feature type="transmembrane region" description="Helical" evidence="7">
    <location>
        <begin position="213"/>
        <end position="235"/>
    </location>
</feature>
<keyword evidence="3" id="KW-1003">Cell membrane</keyword>
<feature type="transmembrane region" description="Helical" evidence="7">
    <location>
        <begin position="80"/>
        <end position="99"/>
    </location>
</feature>
<dbReference type="GO" id="GO:0005886">
    <property type="term" value="C:plasma membrane"/>
    <property type="evidence" value="ECO:0007669"/>
    <property type="project" value="UniProtKB-SubCell"/>
</dbReference>
<dbReference type="Proteomes" id="UP000295718">
    <property type="component" value="Unassembled WGS sequence"/>
</dbReference>
<dbReference type="EMBL" id="SLUO01000002">
    <property type="protein sequence ID" value="TCL60423.1"/>
    <property type="molecule type" value="Genomic_DNA"/>
</dbReference>
<dbReference type="STRING" id="1469948.GCA_000732725_00156"/>
<gene>
    <name evidence="8" type="ORF">EDD76_102119</name>
</gene>
<feature type="transmembrane region" description="Helical" evidence="7">
    <location>
        <begin position="406"/>
        <end position="428"/>
    </location>
</feature>
<keyword evidence="9" id="KW-1185">Reference proteome</keyword>
<dbReference type="GO" id="GO:0042910">
    <property type="term" value="F:xenobiotic transmembrane transporter activity"/>
    <property type="evidence" value="ECO:0007669"/>
    <property type="project" value="InterPro"/>
</dbReference>
<feature type="transmembrane region" description="Helical" evidence="7">
    <location>
        <begin position="434"/>
        <end position="458"/>
    </location>
</feature>
<feature type="transmembrane region" description="Helical" evidence="7">
    <location>
        <begin position="160"/>
        <end position="181"/>
    </location>
</feature>
<name>A0A4R1R4L3_9FIRM</name>
<evidence type="ECO:0000256" key="5">
    <source>
        <dbReference type="ARBA" id="ARBA00022989"/>
    </source>
</evidence>
<dbReference type="PANTHER" id="PTHR43549">
    <property type="entry name" value="MULTIDRUG RESISTANCE PROTEIN YPNP-RELATED"/>
    <property type="match status" value="1"/>
</dbReference>
<dbReference type="NCBIfam" id="TIGR00797">
    <property type="entry name" value="matE"/>
    <property type="match status" value="1"/>
</dbReference>
<evidence type="ECO:0000256" key="2">
    <source>
        <dbReference type="ARBA" id="ARBA00022448"/>
    </source>
</evidence>
<dbReference type="PANTHER" id="PTHR43549:SF3">
    <property type="entry name" value="MULTIDRUG RESISTANCE PROTEIN YPNP-RELATED"/>
    <property type="match status" value="1"/>
</dbReference>
<feature type="transmembrane region" description="Helical" evidence="7">
    <location>
        <begin position="188"/>
        <end position="207"/>
    </location>
</feature>
<organism evidence="8 9">
    <name type="scientific">Kineothrix alysoides</name>
    <dbReference type="NCBI Taxonomy" id="1469948"/>
    <lineage>
        <taxon>Bacteria</taxon>
        <taxon>Bacillati</taxon>
        <taxon>Bacillota</taxon>
        <taxon>Clostridia</taxon>
        <taxon>Lachnospirales</taxon>
        <taxon>Lachnospiraceae</taxon>
        <taxon>Kineothrix</taxon>
    </lineage>
</organism>
<protein>
    <submittedName>
        <fullName evidence="8">Putative MATE family efflux protein</fullName>
    </submittedName>
</protein>
<evidence type="ECO:0000313" key="9">
    <source>
        <dbReference type="Proteomes" id="UP000295718"/>
    </source>
</evidence>
<keyword evidence="2" id="KW-0813">Transport</keyword>
<sequence>MSKEMSGKLMQDENNIKVTDMGKSNAITEGVIWKQLLLFFFPILFGTFFQQLYNAIDAIIVGRYVGKEALSAVGGSTNTVIQLIVGFFVGLSSGATVIISQYYGAKRQEMVGYAVHTAIAFSVIAGLAMSAAGILTAPAVLKAMNTPEDVLGPSVTFLRIYYLGMVGNLVYNIGAGILRAVGDAKRPLYFLIVSCMTNIVLDMLFVVGLGMGVAGAALATIISQALSAVLVIMLLARTKDMHRLVLRDIRLDRRMLARIIKIGFPAGMQSIMYSSSNVIIQAGINSLGTDTVAAWTAYSKIDSIFWMIVSAFGISVTTFVGQNYGAGKKERMKKGVRICMAMTFAATFLISFVLYFWGIYCYRLFTTDTAVIRIGVQMLRFLVPVYFTYVAIEILSGALRGVGDSWIPMIICLIGICSLRVIWLMLAVPLRKNIYTIMFSYPLTWVVTTILFVIYYLFFSKVKGRQK</sequence>
<feature type="transmembrane region" description="Helical" evidence="7">
    <location>
        <begin position="338"/>
        <end position="358"/>
    </location>
</feature>